<keyword evidence="1" id="KW-0238">DNA-binding</keyword>
<protein>
    <submittedName>
        <fullName evidence="3">MarR family winged helix-turn-helix transcriptional regulator</fullName>
    </submittedName>
</protein>
<dbReference type="SMART" id="SM00347">
    <property type="entry name" value="HTH_MARR"/>
    <property type="match status" value="1"/>
</dbReference>
<reference evidence="4" key="1">
    <citation type="journal article" date="2019" name="Int. J. Syst. Evol. Microbiol.">
        <title>The Global Catalogue of Microorganisms (GCM) 10K type strain sequencing project: providing services to taxonomists for standard genome sequencing and annotation.</title>
        <authorList>
            <consortium name="The Broad Institute Genomics Platform"/>
            <consortium name="The Broad Institute Genome Sequencing Center for Infectious Disease"/>
            <person name="Wu L."/>
            <person name="Ma J."/>
        </authorList>
    </citation>
    <scope>NUCLEOTIDE SEQUENCE [LARGE SCALE GENOMIC DNA]</scope>
    <source>
        <strain evidence="4">CGMCC 1.12286</strain>
    </source>
</reference>
<dbReference type="InterPro" id="IPR036388">
    <property type="entry name" value="WH-like_DNA-bd_sf"/>
</dbReference>
<dbReference type="Pfam" id="PF01047">
    <property type="entry name" value="MarR"/>
    <property type="match status" value="1"/>
</dbReference>
<dbReference type="PANTHER" id="PTHR33164:SF43">
    <property type="entry name" value="HTH-TYPE TRANSCRIPTIONAL REPRESSOR YETL"/>
    <property type="match status" value="1"/>
</dbReference>
<dbReference type="Proteomes" id="UP001597079">
    <property type="component" value="Unassembled WGS sequence"/>
</dbReference>
<dbReference type="InterPro" id="IPR000835">
    <property type="entry name" value="HTH_MarR-typ"/>
</dbReference>
<evidence type="ECO:0000259" key="2">
    <source>
        <dbReference type="PROSITE" id="PS50995"/>
    </source>
</evidence>
<comment type="caution">
    <text evidence="3">The sequence shown here is derived from an EMBL/GenBank/DDBJ whole genome shotgun (WGS) entry which is preliminary data.</text>
</comment>
<dbReference type="PANTHER" id="PTHR33164">
    <property type="entry name" value="TRANSCRIPTIONAL REGULATOR, MARR FAMILY"/>
    <property type="match status" value="1"/>
</dbReference>
<accession>A0ABW4JA77</accession>
<dbReference type="SUPFAM" id="SSF46785">
    <property type="entry name" value="Winged helix' DNA-binding domain"/>
    <property type="match status" value="1"/>
</dbReference>
<name>A0ABW4JA77_9BACL</name>
<dbReference type="Gene3D" id="1.10.10.10">
    <property type="entry name" value="Winged helix-like DNA-binding domain superfamily/Winged helix DNA-binding domain"/>
    <property type="match status" value="1"/>
</dbReference>
<dbReference type="InterPro" id="IPR039422">
    <property type="entry name" value="MarR/SlyA-like"/>
</dbReference>
<feature type="domain" description="HTH marR-type" evidence="2">
    <location>
        <begin position="4"/>
        <end position="138"/>
    </location>
</feature>
<dbReference type="EMBL" id="JBHUCX010000004">
    <property type="protein sequence ID" value="MFD1673242.1"/>
    <property type="molecule type" value="Genomic_DNA"/>
</dbReference>
<keyword evidence="4" id="KW-1185">Reference proteome</keyword>
<gene>
    <name evidence="3" type="ORF">ACFSB2_00715</name>
</gene>
<dbReference type="RefSeq" id="WP_377940601.1">
    <property type="nucleotide sequence ID" value="NZ_JBHUCX010000004.1"/>
</dbReference>
<evidence type="ECO:0000313" key="3">
    <source>
        <dbReference type="EMBL" id="MFD1673242.1"/>
    </source>
</evidence>
<evidence type="ECO:0000313" key="4">
    <source>
        <dbReference type="Proteomes" id="UP001597079"/>
    </source>
</evidence>
<evidence type="ECO:0000256" key="1">
    <source>
        <dbReference type="ARBA" id="ARBA00023125"/>
    </source>
</evidence>
<dbReference type="InterPro" id="IPR036390">
    <property type="entry name" value="WH_DNA-bd_sf"/>
</dbReference>
<sequence>MDELIDVLTSFKHVSMVMRQIVDEAAKEVNLGAGQLFILQYLETAHCVNMTELLGHLRMSNASISILVDKLVKRNLVQRKYSEIDRRRVVLSLSDKGHDMLRSVFAADAKLMQRLSELFTLPDGELEQLLRIHQHILLNSESGGTHFEC</sequence>
<proteinExistence type="predicted"/>
<organism evidence="3 4">
    <name type="scientific">Alicyclobacillus fodiniaquatilis</name>
    <dbReference type="NCBI Taxonomy" id="1661150"/>
    <lineage>
        <taxon>Bacteria</taxon>
        <taxon>Bacillati</taxon>
        <taxon>Bacillota</taxon>
        <taxon>Bacilli</taxon>
        <taxon>Bacillales</taxon>
        <taxon>Alicyclobacillaceae</taxon>
        <taxon>Alicyclobacillus</taxon>
    </lineage>
</organism>
<dbReference type="PROSITE" id="PS50995">
    <property type="entry name" value="HTH_MARR_2"/>
    <property type="match status" value="1"/>
</dbReference>